<evidence type="ECO:0000313" key="2">
    <source>
        <dbReference type="EMBL" id="GAH03840.1"/>
    </source>
</evidence>
<feature type="domain" description="Fibronectin type-III" evidence="1">
    <location>
        <begin position="61"/>
        <end position="151"/>
    </location>
</feature>
<dbReference type="SUPFAM" id="SSF49265">
    <property type="entry name" value="Fibronectin type III"/>
    <property type="match status" value="1"/>
</dbReference>
<proteinExistence type="predicted"/>
<protein>
    <recommendedName>
        <fullName evidence="1">Fibronectin type-III domain-containing protein</fullName>
    </recommendedName>
</protein>
<dbReference type="CDD" id="cd00063">
    <property type="entry name" value="FN3"/>
    <property type="match status" value="1"/>
</dbReference>
<organism evidence="2">
    <name type="scientific">marine sediment metagenome</name>
    <dbReference type="NCBI Taxonomy" id="412755"/>
    <lineage>
        <taxon>unclassified sequences</taxon>
        <taxon>metagenomes</taxon>
        <taxon>ecological metagenomes</taxon>
    </lineage>
</organism>
<dbReference type="Gene3D" id="2.60.40.10">
    <property type="entry name" value="Immunoglobulins"/>
    <property type="match status" value="1"/>
</dbReference>
<feature type="non-terminal residue" evidence="2">
    <location>
        <position position="1"/>
    </location>
</feature>
<dbReference type="AlphaFoldDB" id="X1D6C0"/>
<dbReference type="InterPro" id="IPR013783">
    <property type="entry name" value="Ig-like_fold"/>
</dbReference>
<dbReference type="PROSITE" id="PS50853">
    <property type="entry name" value="FN3"/>
    <property type="match status" value="1"/>
</dbReference>
<comment type="caution">
    <text evidence="2">The sequence shown here is derived from an EMBL/GenBank/DDBJ whole genome shotgun (WGS) entry which is preliminary data.</text>
</comment>
<dbReference type="InterPro" id="IPR003961">
    <property type="entry name" value="FN3_dom"/>
</dbReference>
<name>X1D6C0_9ZZZZ</name>
<dbReference type="EMBL" id="BART01020434">
    <property type="protein sequence ID" value="GAH03840.1"/>
    <property type="molecule type" value="Genomic_DNA"/>
</dbReference>
<evidence type="ECO:0000259" key="1">
    <source>
        <dbReference type="PROSITE" id="PS50853"/>
    </source>
</evidence>
<accession>X1D6C0</accession>
<gene>
    <name evidence="2" type="ORF">S01H4_37967</name>
</gene>
<dbReference type="InterPro" id="IPR036116">
    <property type="entry name" value="FN3_sf"/>
</dbReference>
<sequence>DSIAAQAAAEQATADKDDALEELVDAMKSDIRYAENTVDFDDDKLKLIGWAGKKAATALQPPGQSRLLEAPKQGDGWVFLDWKAPIDGGAPSAYKVMRRERPAGAWEDVATAVITEATLVEQPKTKELEYRIISVNKAGDGEPSNTAMVVL</sequence>
<reference evidence="2" key="1">
    <citation type="journal article" date="2014" name="Front. Microbiol.">
        <title>High frequency of phylogenetically diverse reductive dehalogenase-homologous genes in deep subseafloor sedimentary metagenomes.</title>
        <authorList>
            <person name="Kawai M."/>
            <person name="Futagami T."/>
            <person name="Toyoda A."/>
            <person name="Takaki Y."/>
            <person name="Nishi S."/>
            <person name="Hori S."/>
            <person name="Arai W."/>
            <person name="Tsubouchi T."/>
            <person name="Morono Y."/>
            <person name="Uchiyama I."/>
            <person name="Ito T."/>
            <person name="Fujiyama A."/>
            <person name="Inagaki F."/>
            <person name="Takami H."/>
        </authorList>
    </citation>
    <scope>NUCLEOTIDE SEQUENCE</scope>
    <source>
        <strain evidence="2">Expedition CK06-06</strain>
    </source>
</reference>